<keyword evidence="2" id="KW-1185">Reference proteome</keyword>
<protein>
    <submittedName>
        <fullName evidence="1">Uncharacterized protein</fullName>
    </submittedName>
</protein>
<reference evidence="1" key="1">
    <citation type="submission" date="2023-07" db="EMBL/GenBank/DDBJ databases">
        <title>Black Yeasts Isolated from many extreme environments.</title>
        <authorList>
            <person name="Coleine C."/>
            <person name="Stajich J.E."/>
            <person name="Selbmann L."/>
        </authorList>
    </citation>
    <scope>NUCLEOTIDE SEQUENCE</scope>
    <source>
        <strain evidence="1">CCFEE 5714</strain>
    </source>
</reference>
<gene>
    <name evidence="1" type="ORF">LTR37_003626</name>
</gene>
<sequence length="115" mass="11986">MADNNPSNFANLPKERVQEIASMGGKTSHGSNGKEDTSDTNGSTEAGRNPDGTFTKGSEAAKAAGQKGGAHSHDNDSNKENDTHGKKADDAKESNGRREDGTFKPGSEAAKDVRP</sequence>
<comment type="caution">
    <text evidence="1">The sequence shown here is derived from an EMBL/GenBank/DDBJ whole genome shotgun (WGS) entry which is preliminary data.</text>
</comment>
<name>A0ACC3NQV8_9PEZI</name>
<dbReference type="EMBL" id="JAUTXU010000021">
    <property type="protein sequence ID" value="KAK3720577.1"/>
    <property type="molecule type" value="Genomic_DNA"/>
</dbReference>
<evidence type="ECO:0000313" key="2">
    <source>
        <dbReference type="Proteomes" id="UP001281147"/>
    </source>
</evidence>
<dbReference type="Proteomes" id="UP001281147">
    <property type="component" value="Unassembled WGS sequence"/>
</dbReference>
<organism evidence="1 2">
    <name type="scientific">Vermiconidia calcicola</name>
    <dbReference type="NCBI Taxonomy" id="1690605"/>
    <lineage>
        <taxon>Eukaryota</taxon>
        <taxon>Fungi</taxon>
        <taxon>Dikarya</taxon>
        <taxon>Ascomycota</taxon>
        <taxon>Pezizomycotina</taxon>
        <taxon>Dothideomycetes</taxon>
        <taxon>Dothideomycetidae</taxon>
        <taxon>Mycosphaerellales</taxon>
        <taxon>Extremaceae</taxon>
        <taxon>Vermiconidia</taxon>
    </lineage>
</organism>
<accession>A0ACC3NQV8</accession>
<proteinExistence type="predicted"/>
<evidence type="ECO:0000313" key="1">
    <source>
        <dbReference type="EMBL" id="KAK3720577.1"/>
    </source>
</evidence>